<dbReference type="InterPro" id="IPR013762">
    <property type="entry name" value="Integrase-like_cat_sf"/>
</dbReference>
<keyword evidence="3" id="KW-0233">DNA recombination</keyword>
<evidence type="ECO:0000256" key="2">
    <source>
        <dbReference type="ARBA" id="ARBA00023125"/>
    </source>
</evidence>
<dbReference type="PANTHER" id="PTHR30349:SF94">
    <property type="entry name" value="INTEGRASE_RECOMBINASE HI_1414-RELATED"/>
    <property type="match status" value="1"/>
</dbReference>
<evidence type="ECO:0000259" key="4">
    <source>
        <dbReference type="PROSITE" id="PS51898"/>
    </source>
</evidence>
<dbReference type="SUPFAM" id="SSF56349">
    <property type="entry name" value="DNA breaking-rejoining enzymes"/>
    <property type="match status" value="1"/>
</dbReference>
<dbReference type="Gene3D" id="1.10.443.10">
    <property type="entry name" value="Intergrase catalytic core"/>
    <property type="match status" value="1"/>
</dbReference>
<dbReference type="InterPro" id="IPR011010">
    <property type="entry name" value="DNA_brk_join_enz"/>
</dbReference>
<dbReference type="Proteomes" id="UP000000998">
    <property type="component" value="Chromosome"/>
</dbReference>
<sequence>MRRYSVASFKKTTTGWRADVFKKGVRRSKTFRSKRDAIAWSNQVEYEIESGHHTPGAAPANARMHDVLKRYRDDISPKKRGARWEITRLNQMMRDPLLADVRLVDVGPRHFSAWRDARMKKVSGSTVNREFNLLTHACKLAWREWQWLTEHPMAGVSRPPENKPRDRVIAPTEIEAYLKASGFSFSSPPKTVLSRVGAMFLFASETAMRGGEICNMKVADIDFNKRVVYIPETKTGVPRWVPLSKKAVQVLNHVLDYTGGSQTVFSVTSRQRDALSRKIMTKARLEGIHFHDTRRTALTRLAQKFGPMELAKISGHKDLKILQSVYYAPDPSDLVQKLD</sequence>
<dbReference type="EMBL" id="CP000514">
    <property type="protein sequence ID" value="ABM20252.1"/>
    <property type="molecule type" value="Genomic_DNA"/>
</dbReference>
<dbReference type="PANTHER" id="PTHR30349">
    <property type="entry name" value="PHAGE INTEGRASE-RELATED"/>
    <property type="match status" value="1"/>
</dbReference>
<evidence type="ECO:0000256" key="1">
    <source>
        <dbReference type="ARBA" id="ARBA00022908"/>
    </source>
</evidence>
<accession>A1U5I3</accession>
<keyword evidence="2" id="KW-0238">DNA-binding</keyword>
<protein>
    <submittedName>
        <fullName evidence="5">Phage integrase family protein</fullName>
    </submittedName>
</protein>
<dbReference type="Gene3D" id="1.10.150.130">
    <property type="match status" value="1"/>
</dbReference>
<organism evidence="5 6">
    <name type="scientific">Marinobacter nauticus (strain ATCC 700491 / DSM 11845 / VT8)</name>
    <name type="common">Marinobacter aquaeolei</name>
    <dbReference type="NCBI Taxonomy" id="351348"/>
    <lineage>
        <taxon>Bacteria</taxon>
        <taxon>Pseudomonadati</taxon>
        <taxon>Pseudomonadota</taxon>
        <taxon>Gammaproteobacteria</taxon>
        <taxon>Pseudomonadales</taxon>
        <taxon>Marinobacteraceae</taxon>
        <taxon>Marinobacter</taxon>
    </lineage>
</organism>
<dbReference type="InterPro" id="IPR002104">
    <property type="entry name" value="Integrase_catalytic"/>
</dbReference>
<dbReference type="HOGENOM" id="CLU_027562_32_1_6"/>
<evidence type="ECO:0000313" key="6">
    <source>
        <dbReference type="Proteomes" id="UP000000998"/>
    </source>
</evidence>
<name>A1U5I3_MARN8</name>
<dbReference type="KEGG" id="maq:Maqu_3178"/>
<evidence type="ECO:0000313" key="5">
    <source>
        <dbReference type="EMBL" id="ABM20252.1"/>
    </source>
</evidence>
<dbReference type="PROSITE" id="PS51898">
    <property type="entry name" value="TYR_RECOMBINASE"/>
    <property type="match status" value="1"/>
</dbReference>
<evidence type="ECO:0000256" key="3">
    <source>
        <dbReference type="ARBA" id="ARBA00023172"/>
    </source>
</evidence>
<dbReference type="GO" id="GO:0006310">
    <property type="term" value="P:DNA recombination"/>
    <property type="evidence" value="ECO:0007669"/>
    <property type="project" value="UniProtKB-KW"/>
</dbReference>
<keyword evidence="1" id="KW-0229">DNA integration</keyword>
<dbReference type="GO" id="GO:0003677">
    <property type="term" value="F:DNA binding"/>
    <property type="evidence" value="ECO:0007669"/>
    <property type="project" value="UniProtKB-KW"/>
</dbReference>
<proteinExistence type="predicted"/>
<dbReference type="eggNOG" id="COG0582">
    <property type="taxonomic scope" value="Bacteria"/>
</dbReference>
<dbReference type="Pfam" id="PF00589">
    <property type="entry name" value="Phage_integrase"/>
    <property type="match status" value="1"/>
</dbReference>
<feature type="domain" description="Tyr recombinase" evidence="4">
    <location>
        <begin position="164"/>
        <end position="339"/>
    </location>
</feature>
<reference evidence="6" key="1">
    <citation type="journal article" date="2011" name="Appl. Environ. Microbiol.">
        <title>Genomic potential of Marinobacter aquaeolei, a biogeochemical 'opportunitroph'.</title>
        <authorList>
            <person name="Singer E."/>
            <person name="Webb E.A."/>
            <person name="Nelson W.C."/>
            <person name="Heidelberg J.F."/>
            <person name="Ivanova N."/>
            <person name="Pati A."/>
            <person name="Edwards K.J."/>
        </authorList>
    </citation>
    <scope>NUCLEOTIDE SEQUENCE [LARGE SCALE GENOMIC DNA]</scope>
    <source>
        <strain evidence="6">ATCC 700491 / DSM 11845 / VT8</strain>
    </source>
</reference>
<dbReference type="CDD" id="cd00796">
    <property type="entry name" value="INT_Rci_Hp1_C"/>
    <property type="match status" value="1"/>
</dbReference>
<gene>
    <name evidence="5" type="ordered locus">Maqu_3178</name>
</gene>
<dbReference type="InterPro" id="IPR050090">
    <property type="entry name" value="Tyrosine_recombinase_XerCD"/>
</dbReference>
<dbReference type="GO" id="GO:0015074">
    <property type="term" value="P:DNA integration"/>
    <property type="evidence" value="ECO:0007669"/>
    <property type="project" value="UniProtKB-KW"/>
</dbReference>
<dbReference type="InterPro" id="IPR010998">
    <property type="entry name" value="Integrase_recombinase_N"/>
</dbReference>
<dbReference type="AlphaFoldDB" id="A1U5I3"/>